<evidence type="ECO:0000313" key="2">
    <source>
        <dbReference type="EMBL" id="MFC5386840.1"/>
    </source>
</evidence>
<proteinExistence type="predicted"/>
<comment type="caution">
    <text evidence="2">The sequence shown here is derived from an EMBL/GenBank/DDBJ whole genome shotgun (WGS) entry which is preliminary data.</text>
</comment>
<dbReference type="EMBL" id="JBHSLL010000045">
    <property type="protein sequence ID" value="MFC5386840.1"/>
    <property type="molecule type" value="Genomic_DNA"/>
</dbReference>
<feature type="compositionally biased region" description="Polar residues" evidence="1">
    <location>
        <begin position="369"/>
        <end position="380"/>
    </location>
</feature>
<dbReference type="InterPro" id="IPR018777">
    <property type="entry name" value="Replication_initiator_prot_A"/>
</dbReference>
<gene>
    <name evidence="2" type="ORF">ACFPLB_12800</name>
</gene>
<keyword evidence="3" id="KW-1185">Reference proteome</keyword>
<name>A0ABW0GYU6_9HYPH</name>
<evidence type="ECO:0000313" key="3">
    <source>
        <dbReference type="Proteomes" id="UP001596016"/>
    </source>
</evidence>
<sequence length="396" mass="45071">MSRRLPSSERARLDPFVIAAGDASPRDQRDLMERPFFSLAKSRRTVPILYETSGVRVEVFAVPEHGMATIWDADILIWAAGQIVEAENLDLKTSRFLRFTPYHLLTAIGRETGASDYKLLKAALTRLQSTSIRTTIRNGEHWRRHQFSWVNEWEELTRRDGRVEGMELVLPDWFYRGVIDRSLVLAIDPTYFRLKGGIERWLYRVARKHAGRQPQGWLFDLHHLHEKSGSLARPSDFALQLRRIAARQPLPGYRLGIERNGRREMLRILPALSSTDPVDKAVETFGRSHAKGFGRSHATPSGDLTQKHQLTLWPETTFRALNLESNNKSNIEERARDVENPIRDTADNLSLAEKTSSRTSPDGPKSPRNPDTQDVASTTPGLPLDREFPPTEGETP</sequence>
<organism evidence="2 3">
    <name type="scientific">Aquamicrobium segne</name>
    <dbReference type="NCBI Taxonomy" id="469547"/>
    <lineage>
        <taxon>Bacteria</taxon>
        <taxon>Pseudomonadati</taxon>
        <taxon>Pseudomonadota</taxon>
        <taxon>Alphaproteobacteria</taxon>
        <taxon>Hyphomicrobiales</taxon>
        <taxon>Phyllobacteriaceae</taxon>
        <taxon>Aquamicrobium</taxon>
    </lineage>
</organism>
<evidence type="ECO:0000256" key="1">
    <source>
        <dbReference type="SAM" id="MobiDB-lite"/>
    </source>
</evidence>
<accession>A0ABW0GYU6</accession>
<feature type="compositionally biased region" description="Basic and acidic residues" evidence="1">
    <location>
        <begin position="330"/>
        <end position="346"/>
    </location>
</feature>
<dbReference type="RefSeq" id="WP_378230211.1">
    <property type="nucleotide sequence ID" value="NZ_JBHSLL010000045.1"/>
</dbReference>
<reference evidence="3" key="1">
    <citation type="journal article" date="2019" name="Int. J. Syst. Evol. Microbiol.">
        <title>The Global Catalogue of Microorganisms (GCM) 10K type strain sequencing project: providing services to taxonomists for standard genome sequencing and annotation.</title>
        <authorList>
            <consortium name="The Broad Institute Genomics Platform"/>
            <consortium name="The Broad Institute Genome Sequencing Center for Infectious Disease"/>
            <person name="Wu L."/>
            <person name="Ma J."/>
        </authorList>
    </citation>
    <scope>NUCLEOTIDE SEQUENCE [LARGE SCALE GENOMIC DNA]</scope>
    <source>
        <strain evidence="3">CGMCC 4.1415</strain>
    </source>
</reference>
<dbReference type="Pfam" id="PF10134">
    <property type="entry name" value="RPA"/>
    <property type="match status" value="1"/>
</dbReference>
<protein>
    <submittedName>
        <fullName evidence="2">Replication initiator protein A</fullName>
    </submittedName>
</protein>
<feature type="region of interest" description="Disordered" evidence="1">
    <location>
        <begin position="330"/>
        <end position="396"/>
    </location>
</feature>
<dbReference type="Proteomes" id="UP001596016">
    <property type="component" value="Unassembled WGS sequence"/>
</dbReference>